<dbReference type="Pfam" id="PF00501">
    <property type="entry name" value="AMP-binding"/>
    <property type="match status" value="1"/>
</dbReference>
<accession>A0A1G8QYS0</accession>
<dbReference type="Pfam" id="PF13193">
    <property type="entry name" value="AMP-binding_C"/>
    <property type="match status" value="1"/>
</dbReference>
<dbReference type="GO" id="GO:0016878">
    <property type="term" value="F:acid-thiol ligase activity"/>
    <property type="evidence" value="ECO:0007669"/>
    <property type="project" value="UniProtKB-ARBA"/>
</dbReference>
<feature type="domain" description="AMP-dependent synthetase/ligase" evidence="1">
    <location>
        <begin position="1"/>
        <end position="163"/>
    </location>
</feature>
<keyword evidence="4" id="KW-1185">Reference proteome</keyword>
<dbReference type="CDD" id="cd04433">
    <property type="entry name" value="AFD_class_I"/>
    <property type="match status" value="1"/>
</dbReference>
<evidence type="ECO:0000259" key="2">
    <source>
        <dbReference type="Pfam" id="PF13193"/>
    </source>
</evidence>
<dbReference type="InterPro" id="IPR025110">
    <property type="entry name" value="AMP-bd_C"/>
</dbReference>
<dbReference type="AlphaFoldDB" id="A0A1G8QYS0"/>
<name>A0A1G8QYS0_9RHOB</name>
<dbReference type="PANTHER" id="PTHR43767">
    <property type="entry name" value="LONG-CHAIN-FATTY-ACID--COA LIGASE"/>
    <property type="match status" value="1"/>
</dbReference>
<protein>
    <submittedName>
        <fullName evidence="3">AMP-binding enzyme C-terminal domain-containing protein</fullName>
    </submittedName>
</protein>
<dbReference type="SUPFAM" id="SSF56801">
    <property type="entry name" value="Acetyl-CoA synthetase-like"/>
    <property type="match status" value="1"/>
</dbReference>
<reference evidence="3 4" key="1">
    <citation type="submission" date="2016-10" db="EMBL/GenBank/DDBJ databases">
        <authorList>
            <person name="de Groot N.N."/>
        </authorList>
    </citation>
    <scope>NUCLEOTIDE SEQUENCE [LARGE SCALE GENOMIC DNA]</scope>
    <source>
        <strain evidence="3 4">DSM 25294</strain>
    </source>
</reference>
<dbReference type="Gene3D" id="3.30.300.30">
    <property type="match status" value="1"/>
</dbReference>
<dbReference type="EMBL" id="FNEK01000012">
    <property type="protein sequence ID" value="SDJ09811.1"/>
    <property type="molecule type" value="Genomic_DNA"/>
</dbReference>
<dbReference type="InterPro" id="IPR042099">
    <property type="entry name" value="ANL_N_sf"/>
</dbReference>
<dbReference type="InterPro" id="IPR000873">
    <property type="entry name" value="AMP-dep_synth/lig_dom"/>
</dbReference>
<evidence type="ECO:0000313" key="3">
    <source>
        <dbReference type="EMBL" id="SDJ09811.1"/>
    </source>
</evidence>
<evidence type="ECO:0000313" key="4">
    <source>
        <dbReference type="Proteomes" id="UP000199382"/>
    </source>
</evidence>
<sequence length="309" mass="32891">MPWSHDYGWGQLLSCLTLGKTLVLPEAQSAAAVCEAIGTARPTLVAGVPSFFANLLFGVSDIARTDVGSIRRLTSTGSRFSVELLEAVGETFPEATAWLNYGLTETFRTACLTPKLQAEAPESIGQAIPSVTVAACGPDGRLLGPEEEGELVHFGPGMFHGYFADAERSTSTRRRAGGNGHALPEDAVGVATGDLGVIDGAGRIHLTGRMDRQIKSLDVGINLDEVEKALRGSGLLTNVAVISEPHRLLGNKIIAHCVVKPGTEPRDVKRYAKREMAKYLQPREFVITDALPATAAGKIDYRALGRKTG</sequence>
<organism evidence="3 4">
    <name type="scientific">Aliiruegeria lutimaris</name>
    <dbReference type="NCBI Taxonomy" id="571298"/>
    <lineage>
        <taxon>Bacteria</taxon>
        <taxon>Pseudomonadati</taxon>
        <taxon>Pseudomonadota</taxon>
        <taxon>Alphaproteobacteria</taxon>
        <taxon>Rhodobacterales</taxon>
        <taxon>Roseobacteraceae</taxon>
        <taxon>Aliiruegeria</taxon>
    </lineage>
</organism>
<dbReference type="Proteomes" id="UP000199382">
    <property type="component" value="Unassembled WGS sequence"/>
</dbReference>
<feature type="domain" description="AMP-binding enzyme C-terminal" evidence="2">
    <location>
        <begin position="225"/>
        <end position="298"/>
    </location>
</feature>
<evidence type="ECO:0000259" key="1">
    <source>
        <dbReference type="Pfam" id="PF00501"/>
    </source>
</evidence>
<dbReference type="STRING" id="571298.SAMN04488026_10124"/>
<dbReference type="PANTHER" id="PTHR43767:SF1">
    <property type="entry name" value="NONRIBOSOMAL PEPTIDE SYNTHASE PES1 (EUROFUNG)-RELATED"/>
    <property type="match status" value="1"/>
</dbReference>
<dbReference type="OrthoDB" id="9803968at2"/>
<proteinExistence type="predicted"/>
<dbReference type="InterPro" id="IPR045851">
    <property type="entry name" value="AMP-bd_C_sf"/>
</dbReference>
<dbReference type="InterPro" id="IPR050237">
    <property type="entry name" value="ATP-dep_AMP-bd_enzyme"/>
</dbReference>
<gene>
    <name evidence="3" type="ORF">SAMN04488026_10124</name>
</gene>
<dbReference type="Gene3D" id="3.40.50.12780">
    <property type="entry name" value="N-terminal domain of ligase-like"/>
    <property type="match status" value="1"/>
</dbReference>